<dbReference type="SUPFAM" id="SSF52317">
    <property type="entry name" value="Class I glutamine amidotransferase-like"/>
    <property type="match status" value="1"/>
</dbReference>
<dbReference type="EMBL" id="CP000478">
    <property type="protein sequence ID" value="ABK16364.1"/>
    <property type="molecule type" value="Genomic_DNA"/>
</dbReference>
<dbReference type="InParanoid" id="A0LG12"/>
<dbReference type="Proteomes" id="UP000001784">
    <property type="component" value="Chromosome"/>
</dbReference>
<accession>A0LG12</accession>
<feature type="domain" description="DJ-1/PfpI" evidence="1">
    <location>
        <begin position="4"/>
        <end position="50"/>
    </location>
</feature>
<reference evidence="2 3" key="1">
    <citation type="submission" date="2006-10" db="EMBL/GenBank/DDBJ databases">
        <title>Complete sequence of Syntrophobacter fumaroxidans MPOB.</title>
        <authorList>
            <consortium name="US DOE Joint Genome Institute"/>
            <person name="Copeland A."/>
            <person name="Lucas S."/>
            <person name="Lapidus A."/>
            <person name="Barry K."/>
            <person name="Detter J.C."/>
            <person name="Glavina del Rio T."/>
            <person name="Hammon N."/>
            <person name="Israni S."/>
            <person name="Pitluck S."/>
            <person name="Goltsman E.G."/>
            <person name="Martinez M."/>
            <person name="Schmutz J."/>
            <person name="Larimer F."/>
            <person name="Land M."/>
            <person name="Hauser L."/>
            <person name="Kyrpides N."/>
            <person name="Kim E."/>
            <person name="Boone D.R."/>
            <person name="Brockman F."/>
            <person name="Culley D."/>
            <person name="Ferry J."/>
            <person name="Gunsalus R."/>
            <person name="McInerney M.J."/>
            <person name="Morrison M."/>
            <person name="Plugge C."/>
            <person name="Rohlin L."/>
            <person name="Scholten J."/>
            <person name="Sieber J."/>
            <person name="Stams A.J.M."/>
            <person name="Worm P."/>
            <person name="Henstra A.M."/>
            <person name="Richardson P."/>
        </authorList>
    </citation>
    <scope>NUCLEOTIDE SEQUENCE [LARGE SCALE GENOMIC DNA]</scope>
    <source>
        <strain evidence="3">DSM 10017 / MPOB</strain>
    </source>
</reference>
<name>A0LG12_SYNFM</name>
<sequence>MPAGRTVTGWKSAAVDVRNAGAECFDREMMEDRNVVSGRDPAALPAYLEVSLRKLN</sequence>
<dbReference type="HOGENOM" id="CLU_3012713_0_0_7"/>
<protein>
    <submittedName>
        <fullName evidence="2">Peptidase C56, PfpI</fullName>
    </submittedName>
</protein>
<dbReference type="InterPro" id="IPR029062">
    <property type="entry name" value="Class_I_gatase-like"/>
</dbReference>
<dbReference type="Pfam" id="PF01965">
    <property type="entry name" value="DJ-1_PfpI"/>
    <property type="match status" value="1"/>
</dbReference>
<dbReference type="OrthoDB" id="9792284at2"/>
<dbReference type="KEGG" id="sfu:Sfum_0665"/>
<dbReference type="STRING" id="335543.Sfum_0665"/>
<dbReference type="eggNOG" id="COG0693">
    <property type="taxonomic scope" value="Bacteria"/>
</dbReference>
<keyword evidence="3" id="KW-1185">Reference proteome</keyword>
<dbReference type="Gene3D" id="3.40.50.880">
    <property type="match status" value="1"/>
</dbReference>
<gene>
    <name evidence="2" type="ordered locus">Sfum_0665</name>
</gene>
<evidence type="ECO:0000313" key="3">
    <source>
        <dbReference type="Proteomes" id="UP000001784"/>
    </source>
</evidence>
<dbReference type="AlphaFoldDB" id="A0LG12"/>
<dbReference type="RefSeq" id="WP_011697537.1">
    <property type="nucleotide sequence ID" value="NC_008554.1"/>
</dbReference>
<evidence type="ECO:0000313" key="2">
    <source>
        <dbReference type="EMBL" id="ABK16364.1"/>
    </source>
</evidence>
<evidence type="ECO:0000259" key="1">
    <source>
        <dbReference type="Pfam" id="PF01965"/>
    </source>
</evidence>
<proteinExistence type="predicted"/>
<dbReference type="InterPro" id="IPR002818">
    <property type="entry name" value="DJ-1/PfpI"/>
</dbReference>
<organism evidence="2 3">
    <name type="scientific">Syntrophobacter fumaroxidans (strain DSM 10017 / MPOB)</name>
    <dbReference type="NCBI Taxonomy" id="335543"/>
    <lineage>
        <taxon>Bacteria</taxon>
        <taxon>Pseudomonadati</taxon>
        <taxon>Thermodesulfobacteriota</taxon>
        <taxon>Syntrophobacteria</taxon>
        <taxon>Syntrophobacterales</taxon>
        <taxon>Syntrophobacteraceae</taxon>
        <taxon>Syntrophobacter</taxon>
    </lineage>
</organism>